<protein>
    <submittedName>
        <fullName evidence="2">Uncharacterized protein</fullName>
    </submittedName>
</protein>
<keyword evidence="1" id="KW-0732">Signal</keyword>
<dbReference type="AlphaFoldDB" id="A0A9Q9M9P3"/>
<name>A0A9Q9M9P3_9ACTN</name>
<organism evidence="2 3">
    <name type="scientific">Dactylosporangium aurantiacum</name>
    <dbReference type="NCBI Taxonomy" id="35754"/>
    <lineage>
        <taxon>Bacteria</taxon>
        <taxon>Bacillati</taxon>
        <taxon>Actinomycetota</taxon>
        <taxon>Actinomycetes</taxon>
        <taxon>Micromonosporales</taxon>
        <taxon>Micromonosporaceae</taxon>
        <taxon>Dactylosporangium</taxon>
    </lineage>
</organism>
<feature type="chain" id="PRO_5040410012" evidence="1">
    <location>
        <begin position="23"/>
        <end position="156"/>
    </location>
</feature>
<keyword evidence="3" id="KW-1185">Reference proteome</keyword>
<accession>A0A9Q9M9P3</accession>
<evidence type="ECO:0000256" key="1">
    <source>
        <dbReference type="SAM" id="SignalP"/>
    </source>
</evidence>
<dbReference type="Proteomes" id="UP001058003">
    <property type="component" value="Chromosome"/>
</dbReference>
<evidence type="ECO:0000313" key="3">
    <source>
        <dbReference type="Proteomes" id="UP001058003"/>
    </source>
</evidence>
<feature type="signal peptide" evidence="1">
    <location>
        <begin position="1"/>
        <end position="22"/>
    </location>
</feature>
<dbReference type="OrthoDB" id="3393054at2"/>
<dbReference type="PROSITE" id="PS51257">
    <property type="entry name" value="PROKAR_LIPOPROTEIN"/>
    <property type="match status" value="1"/>
</dbReference>
<dbReference type="RefSeq" id="WP_156089684.1">
    <property type="nucleotide sequence ID" value="NZ_CP073767.1"/>
</dbReference>
<sequence>MRRGARAAAWAMTVLLGAACFGDPSPGSRFSEQRYVDLTADTVVGVWVGHVSGATYTFAADGTFEAAGVPTATFDDTPFRIGGPVGPYRCRGSWRIAEDRHLLVLDVTSIRDERDRQPFAPPRAVTFNATRWVSDPPDVPPQPLTLGLGADWMTER</sequence>
<reference evidence="2" key="1">
    <citation type="submission" date="2021-04" db="EMBL/GenBank/DDBJ databases">
        <title>Dactylosporangium aurantiacum NRRL B-8018 full assembly.</title>
        <authorList>
            <person name="Hartkoorn R.C."/>
            <person name="Beaudoing E."/>
            <person name="Hot D."/>
        </authorList>
    </citation>
    <scope>NUCLEOTIDE SEQUENCE</scope>
    <source>
        <strain evidence="2">NRRL B-8018</strain>
    </source>
</reference>
<proteinExistence type="predicted"/>
<dbReference type="KEGG" id="daur:Daura_29600"/>
<gene>
    <name evidence="2" type="ORF">Daura_29600</name>
</gene>
<evidence type="ECO:0000313" key="2">
    <source>
        <dbReference type="EMBL" id="UWZ50948.1"/>
    </source>
</evidence>
<dbReference type="EMBL" id="CP073767">
    <property type="protein sequence ID" value="UWZ50948.1"/>
    <property type="molecule type" value="Genomic_DNA"/>
</dbReference>